<name>A0A8J6ASA3_9EUKA</name>
<dbReference type="GO" id="GO:0016020">
    <property type="term" value="C:membrane"/>
    <property type="evidence" value="ECO:0007669"/>
    <property type="project" value="TreeGrafter"/>
</dbReference>
<evidence type="ECO:0000256" key="1">
    <source>
        <dbReference type="SAM" id="Phobius"/>
    </source>
</evidence>
<dbReference type="PANTHER" id="PTHR12242">
    <property type="entry name" value="OS02G0130600 PROTEIN-RELATED"/>
    <property type="match status" value="1"/>
</dbReference>
<dbReference type="Proteomes" id="UP000717585">
    <property type="component" value="Unassembled WGS sequence"/>
</dbReference>
<reference evidence="2" key="1">
    <citation type="submission" date="2021-05" db="EMBL/GenBank/DDBJ databases">
        <title>A free-living protist that lacks canonical eukaryotic 1 DNA replication and segregation systems.</title>
        <authorList>
            <person name="Salas-Leiva D.E."/>
            <person name="Tromer E.C."/>
            <person name="Curtis B.A."/>
            <person name="Jerlstrom-Hultqvist J."/>
            <person name="Kolisko M."/>
            <person name="Yi Z."/>
            <person name="Salas-Leiva J.S."/>
            <person name="Gallot-Lavallee L."/>
            <person name="Kops G.J.P.L."/>
            <person name="Archibald J.M."/>
            <person name="Simpson A.G.B."/>
            <person name="Roger A.J."/>
        </authorList>
    </citation>
    <scope>NUCLEOTIDE SEQUENCE</scope>
    <source>
        <strain evidence="2">BICM</strain>
    </source>
</reference>
<feature type="transmembrane region" description="Helical" evidence="1">
    <location>
        <begin position="143"/>
        <end position="162"/>
    </location>
</feature>
<dbReference type="AlphaFoldDB" id="A0A8J6ASA3"/>
<dbReference type="OrthoDB" id="419711at2759"/>
<accession>A0A8J6ASA3</accession>
<gene>
    <name evidence="2" type="ORF">J8273_5820</name>
</gene>
<protein>
    <submittedName>
        <fullName evidence="2">Uncharacterized protein</fullName>
    </submittedName>
</protein>
<evidence type="ECO:0000313" key="2">
    <source>
        <dbReference type="EMBL" id="KAG9392788.1"/>
    </source>
</evidence>
<feature type="transmembrane region" description="Helical" evidence="1">
    <location>
        <begin position="174"/>
        <end position="192"/>
    </location>
</feature>
<comment type="caution">
    <text evidence="2">The sequence shown here is derived from an EMBL/GenBank/DDBJ whole genome shotgun (WGS) entry which is preliminary data.</text>
</comment>
<keyword evidence="1" id="KW-0472">Membrane</keyword>
<sequence>MVQLPARFSYHVSLKDIGTSSIVPLPIFLAFRTISVVLVLFTVALGIYTRRAEFFVQFTNQMMLVSLAYMISAWIVTYRYIRCLLYGDVAQDVAFFEEPRPSRLAKTTWILFQVAFSTEVIVTSVFWLLLLDEFNTEHGLLDWIYGVCSHGAVLGILVIELLTTKIRFVRLHHSYVTATLTLYVTIASVAFYRFNHMIYFFCDLAVPIHRVIVMMIFLMGAVCFELGRLLCLLRDFILQLLGINIVVPVIRKHKKLERLPIEEMKPRIVRERRMPDGRVRAHSFH</sequence>
<keyword evidence="3" id="KW-1185">Reference proteome</keyword>
<evidence type="ECO:0000313" key="3">
    <source>
        <dbReference type="Proteomes" id="UP000717585"/>
    </source>
</evidence>
<keyword evidence="1" id="KW-0812">Transmembrane</keyword>
<proteinExistence type="predicted"/>
<feature type="transmembrane region" description="Helical" evidence="1">
    <location>
        <begin position="54"/>
        <end position="76"/>
    </location>
</feature>
<dbReference type="EMBL" id="JAHDYR010000032">
    <property type="protein sequence ID" value="KAG9392788.1"/>
    <property type="molecule type" value="Genomic_DNA"/>
</dbReference>
<feature type="transmembrane region" description="Helical" evidence="1">
    <location>
        <begin position="109"/>
        <end position="131"/>
    </location>
</feature>
<feature type="transmembrane region" description="Helical" evidence="1">
    <location>
        <begin position="198"/>
        <end position="224"/>
    </location>
</feature>
<keyword evidence="1" id="KW-1133">Transmembrane helix</keyword>
<feature type="transmembrane region" description="Helical" evidence="1">
    <location>
        <begin position="21"/>
        <end position="48"/>
    </location>
</feature>
<organism evidence="2 3">
    <name type="scientific">Carpediemonas membranifera</name>
    <dbReference type="NCBI Taxonomy" id="201153"/>
    <lineage>
        <taxon>Eukaryota</taxon>
        <taxon>Metamonada</taxon>
        <taxon>Carpediemonas-like organisms</taxon>
        <taxon>Carpediemonas</taxon>
    </lineage>
</organism>